<reference evidence="1 2" key="1">
    <citation type="journal article" date="2004" name="Proc. Natl. Acad. Sci. U.S.A.">
        <title>Comparison of the genome of the oral pathogen Treponema denticola with other spirochete genomes.</title>
        <authorList>
            <person name="Seshadri R."/>
            <person name="Myers G.S."/>
            <person name="Tettelin H."/>
            <person name="Eisen J.A."/>
            <person name="Heidelberg J.F."/>
            <person name="Dodson R.J."/>
            <person name="Davidsen T.M."/>
            <person name="DeBoy R.T."/>
            <person name="Fouts D.E."/>
            <person name="Haft D.H."/>
            <person name="Selengut J."/>
            <person name="Ren Q."/>
            <person name="Brinkac L.M."/>
            <person name="Madupu R."/>
            <person name="Kolonay J."/>
            <person name="Durkin S.A."/>
            <person name="Daugherty S.C."/>
            <person name="Shetty J."/>
            <person name="Shvartsbeyn A."/>
            <person name="Gebregeorgis E."/>
            <person name="Geer K."/>
            <person name="Tsegaye G."/>
            <person name="Malek J."/>
            <person name="Ayodeji B."/>
            <person name="Shatsman S."/>
            <person name="McLeod M.P."/>
            <person name="Smajs D."/>
            <person name="Howell J.K."/>
            <person name="Pal S."/>
            <person name="Amin A."/>
            <person name="Vashisth P."/>
            <person name="McNeill T.Z."/>
            <person name="Xiang Q."/>
            <person name="Sodergren E."/>
            <person name="Baca E."/>
            <person name="Weinstock G.M."/>
            <person name="Norris S.J."/>
            <person name="Fraser C.M."/>
            <person name="Paulsen I.T."/>
        </authorList>
    </citation>
    <scope>NUCLEOTIDE SEQUENCE [LARGE SCALE GENOMIC DNA]</scope>
    <source>
        <strain evidence="2">ATCC 35405 / DSM 14222 / CIP 103919 / JCM 8153 / KCTC 15104</strain>
    </source>
</reference>
<dbReference type="PaxDb" id="243275-TDE_1028"/>
<organism evidence="1 2">
    <name type="scientific">Treponema denticola (strain ATCC 35405 / DSM 14222 / CIP 103919 / JCM 8153 / KCTC 15104)</name>
    <dbReference type="NCBI Taxonomy" id="243275"/>
    <lineage>
        <taxon>Bacteria</taxon>
        <taxon>Pseudomonadati</taxon>
        <taxon>Spirochaetota</taxon>
        <taxon>Spirochaetia</taxon>
        <taxon>Spirochaetales</taxon>
        <taxon>Treponemataceae</taxon>
        <taxon>Treponema</taxon>
    </lineage>
</organism>
<sequence>MSKTASFLIAWHINCLYISDSLKSRLTEPLIELEIVTYKQEVLYE</sequence>
<keyword evidence="2" id="KW-1185">Reference proteome</keyword>
<dbReference type="STRING" id="243275.TDE_1028"/>
<dbReference type="Proteomes" id="UP000008212">
    <property type="component" value="Chromosome"/>
</dbReference>
<protein>
    <submittedName>
        <fullName evidence="1">Uncharacterized protein</fullName>
    </submittedName>
</protein>
<gene>
    <name evidence="1" type="ordered locus">TDE_1028</name>
</gene>
<accession>Q73NX4</accession>
<name>Q73NX4_TREDE</name>
<dbReference type="EMBL" id="AE017226">
    <property type="protein sequence ID" value="AAS11517.1"/>
    <property type="molecule type" value="Genomic_DNA"/>
</dbReference>
<dbReference type="HOGENOM" id="CLU_3206547_0_0_12"/>
<dbReference type="AlphaFoldDB" id="Q73NX4"/>
<evidence type="ECO:0000313" key="2">
    <source>
        <dbReference type="Proteomes" id="UP000008212"/>
    </source>
</evidence>
<dbReference type="KEGG" id="tde:TDE_1028"/>
<proteinExistence type="predicted"/>
<evidence type="ECO:0000313" key="1">
    <source>
        <dbReference type="EMBL" id="AAS11517.1"/>
    </source>
</evidence>